<proteinExistence type="predicted"/>
<evidence type="ECO:0000313" key="1">
    <source>
        <dbReference type="EMBL" id="CAB4965568.1"/>
    </source>
</evidence>
<reference evidence="1" key="1">
    <citation type="submission" date="2020-05" db="EMBL/GenBank/DDBJ databases">
        <authorList>
            <person name="Chiriac C."/>
            <person name="Salcher M."/>
            <person name="Ghai R."/>
            <person name="Kavagutti S V."/>
        </authorList>
    </citation>
    <scope>NUCLEOTIDE SEQUENCE</scope>
</reference>
<sequence length="40" mass="4296">MRKSPVAPNALMVTPRLGCDFASATPQMHAIMKKATIVVL</sequence>
<gene>
    <name evidence="1" type="ORF">UFOPK3772_02675</name>
</gene>
<protein>
    <submittedName>
        <fullName evidence="1">Unannotated protein</fullName>
    </submittedName>
</protein>
<accession>A0A6J7LAH6</accession>
<name>A0A6J7LAH6_9ZZZZ</name>
<organism evidence="1">
    <name type="scientific">freshwater metagenome</name>
    <dbReference type="NCBI Taxonomy" id="449393"/>
    <lineage>
        <taxon>unclassified sequences</taxon>
        <taxon>metagenomes</taxon>
        <taxon>ecological metagenomes</taxon>
    </lineage>
</organism>
<dbReference type="EMBL" id="CAFBNE010000112">
    <property type="protein sequence ID" value="CAB4965568.1"/>
    <property type="molecule type" value="Genomic_DNA"/>
</dbReference>
<dbReference type="AlphaFoldDB" id="A0A6J7LAH6"/>